<sequence>MRIPSDGGEVLRCPGPRGDVAPVYLAGGRQDQSDDQEPGAADCYTQPEKPHHSRYKDKLQEFRRRSPTTGH</sequence>
<dbReference type="EMBL" id="JBCEZU010000111">
    <property type="protein sequence ID" value="KAK9528511.1"/>
    <property type="molecule type" value="Genomic_DNA"/>
</dbReference>
<keyword evidence="3" id="KW-1185">Reference proteome</keyword>
<organism evidence="2 3">
    <name type="scientific">Zoarces viviparus</name>
    <name type="common">Viviparous eelpout</name>
    <name type="synonym">Blennius viviparus</name>
    <dbReference type="NCBI Taxonomy" id="48416"/>
    <lineage>
        <taxon>Eukaryota</taxon>
        <taxon>Metazoa</taxon>
        <taxon>Chordata</taxon>
        <taxon>Craniata</taxon>
        <taxon>Vertebrata</taxon>
        <taxon>Euteleostomi</taxon>
        <taxon>Actinopterygii</taxon>
        <taxon>Neopterygii</taxon>
        <taxon>Teleostei</taxon>
        <taxon>Neoteleostei</taxon>
        <taxon>Acanthomorphata</taxon>
        <taxon>Eupercaria</taxon>
        <taxon>Perciformes</taxon>
        <taxon>Cottioidei</taxon>
        <taxon>Zoarcales</taxon>
        <taxon>Zoarcidae</taxon>
        <taxon>Zoarcinae</taxon>
        <taxon>Zoarces</taxon>
    </lineage>
</organism>
<dbReference type="AlphaFoldDB" id="A0AAW1F1M3"/>
<reference evidence="2 3" key="1">
    <citation type="journal article" date="2024" name="Genome Biol. Evol.">
        <title>Chromosome-level genome assembly of the viviparous eelpout Zoarces viviparus.</title>
        <authorList>
            <person name="Fuhrmann N."/>
            <person name="Brasseur M.V."/>
            <person name="Bakowski C.E."/>
            <person name="Podsiadlowski L."/>
            <person name="Prost S."/>
            <person name="Krehenwinkel H."/>
            <person name="Mayer C."/>
        </authorList>
    </citation>
    <scope>NUCLEOTIDE SEQUENCE [LARGE SCALE GENOMIC DNA]</scope>
    <source>
        <strain evidence="2">NO-MEL_2022_Ind0_liver</strain>
    </source>
</reference>
<proteinExistence type="predicted"/>
<evidence type="ECO:0000256" key="1">
    <source>
        <dbReference type="SAM" id="MobiDB-lite"/>
    </source>
</evidence>
<gene>
    <name evidence="2" type="ORF">VZT92_012665</name>
</gene>
<dbReference type="Proteomes" id="UP001488805">
    <property type="component" value="Unassembled WGS sequence"/>
</dbReference>
<comment type="caution">
    <text evidence="2">The sequence shown here is derived from an EMBL/GenBank/DDBJ whole genome shotgun (WGS) entry which is preliminary data.</text>
</comment>
<evidence type="ECO:0000313" key="3">
    <source>
        <dbReference type="Proteomes" id="UP001488805"/>
    </source>
</evidence>
<name>A0AAW1F1M3_ZOAVI</name>
<feature type="region of interest" description="Disordered" evidence="1">
    <location>
        <begin position="1"/>
        <end position="71"/>
    </location>
</feature>
<protein>
    <submittedName>
        <fullName evidence="2">Uncharacterized protein</fullName>
    </submittedName>
</protein>
<accession>A0AAW1F1M3</accession>
<evidence type="ECO:0000313" key="2">
    <source>
        <dbReference type="EMBL" id="KAK9528511.1"/>
    </source>
</evidence>